<reference evidence="1 2" key="1">
    <citation type="submission" date="2020-02" db="EMBL/GenBank/DDBJ databases">
        <title>Comparative genomics of sulfur disproportionating microorganisms.</title>
        <authorList>
            <person name="Ward L.M."/>
            <person name="Bertran E."/>
            <person name="Johnston D.T."/>
        </authorList>
    </citation>
    <scope>NUCLEOTIDE SEQUENCE [LARGE SCALE GENOMIC DNA]</scope>
    <source>
        <strain evidence="1 2">DSM 100025</strain>
    </source>
</reference>
<dbReference type="EMBL" id="JAAGRR010000220">
    <property type="protein sequence ID" value="NDY43585.1"/>
    <property type="molecule type" value="Genomic_DNA"/>
</dbReference>
<dbReference type="SUPFAM" id="SSF51735">
    <property type="entry name" value="NAD(P)-binding Rossmann-fold domains"/>
    <property type="match status" value="1"/>
</dbReference>
<organism evidence="1 2">
    <name type="scientific">Dissulfurirhabdus thermomarina</name>
    <dbReference type="NCBI Taxonomy" id="1765737"/>
    <lineage>
        <taxon>Bacteria</taxon>
        <taxon>Deltaproteobacteria</taxon>
        <taxon>Dissulfurirhabdaceae</taxon>
        <taxon>Dissulfurirhabdus</taxon>
    </lineage>
</organism>
<protein>
    <recommendedName>
        <fullName evidence="3">CoA-binding domain-containing protein</fullName>
    </recommendedName>
</protein>
<dbReference type="InterPro" id="IPR036291">
    <property type="entry name" value="NAD(P)-bd_dom_sf"/>
</dbReference>
<evidence type="ECO:0008006" key="3">
    <source>
        <dbReference type="Google" id="ProtNLM"/>
    </source>
</evidence>
<feature type="non-terminal residue" evidence="1">
    <location>
        <position position="55"/>
    </location>
</feature>
<keyword evidence="2" id="KW-1185">Reference proteome</keyword>
<accession>A0A6N9TQQ1</accession>
<name>A0A6N9TQQ1_DISTH</name>
<dbReference type="AlphaFoldDB" id="A0A6N9TQQ1"/>
<comment type="caution">
    <text evidence="1">The sequence shown here is derived from an EMBL/GenBank/DDBJ whole genome shotgun (WGS) entry which is preliminary data.</text>
</comment>
<dbReference type="Proteomes" id="UP000469346">
    <property type="component" value="Unassembled WGS sequence"/>
</dbReference>
<evidence type="ECO:0000313" key="1">
    <source>
        <dbReference type="EMBL" id="NDY43585.1"/>
    </source>
</evidence>
<sequence length="55" mass="5498">MGLRAMRSLFEPSAVAVLGIGEGAADPGRRVVENLAASGFKGAVYPVRPGGGEVG</sequence>
<gene>
    <name evidence="1" type="ORF">G3N55_12145</name>
</gene>
<dbReference type="Gene3D" id="3.40.50.720">
    <property type="entry name" value="NAD(P)-binding Rossmann-like Domain"/>
    <property type="match status" value="1"/>
</dbReference>
<proteinExistence type="predicted"/>
<evidence type="ECO:0000313" key="2">
    <source>
        <dbReference type="Proteomes" id="UP000469346"/>
    </source>
</evidence>